<dbReference type="EMBL" id="JANPWB010000013">
    <property type="protein sequence ID" value="KAJ1104212.1"/>
    <property type="molecule type" value="Genomic_DNA"/>
</dbReference>
<name>A0AAV7MLI6_PLEWA</name>
<comment type="caution">
    <text evidence="2">The sequence shown here is derived from an EMBL/GenBank/DDBJ whole genome shotgun (WGS) entry which is preliminary data.</text>
</comment>
<gene>
    <name evidence="2" type="ORF">NDU88_001624</name>
</gene>
<protein>
    <submittedName>
        <fullName evidence="2">Uncharacterized protein</fullName>
    </submittedName>
</protein>
<evidence type="ECO:0000313" key="2">
    <source>
        <dbReference type="EMBL" id="KAJ1104212.1"/>
    </source>
</evidence>
<organism evidence="2 3">
    <name type="scientific">Pleurodeles waltl</name>
    <name type="common">Iberian ribbed newt</name>
    <dbReference type="NCBI Taxonomy" id="8319"/>
    <lineage>
        <taxon>Eukaryota</taxon>
        <taxon>Metazoa</taxon>
        <taxon>Chordata</taxon>
        <taxon>Craniata</taxon>
        <taxon>Vertebrata</taxon>
        <taxon>Euteleostomi</taxon>
        <taxon>Amphibia</taxon>
        <taxon>Batrachia</taxon>
        <taxon>Caudata</taxon>
        <taxon>Salamandroidea</taxon>
        <taxon>Salamandridae</taxon>
        <taxon>Pleurodelinae</taxon>
        <taxon>Pleurodeles</taxon>
    </lineage>
</organism>
<keyword evidence="3" id="KW-1185">Reference proteome</keyword>
<reference evidence="2" key="1">
    <citation type="journal article" date="2022" name="bioRxiv">
        <title>Sequencing and chromosome-scale assembly of the giantPleurodeles waltlgenome.</title>
        <authorList>
            <person name="Brown T."/>
            <person name="Elewa A."/>
            <person name="Iarovenko S."/>
            <person name="Subramanian E."/>
            <person name="Araus A.J."/>
            <person name="Petzold A."/>
            <person name="Susuki M."/>
            <person name="Suzuki K.-i.T."/>
            <person name="Hayashi T."/>
            <person name="Toyoda A."/>
            <person name="Oliveira C."/>
            <person name="Osipova E."/>
            <person name="Leigh N.D."/>
            <person name="Simon A."/>
            <person name="Yun M.H."/>
        </authorList>
    </citation>
    <scope>NUCLEOTIDE SEQUENCE</scope>
    <source>
        <strain evidence="2">20211129_DDA</strain>
        <tissue evidence="2">Liver</tissue>
    </source>
</reference>
<dbReference type="Proteomes" id="UP001066276">
    <property type="component" value="Chromosome 9"/>
</dbReference>
<accession>A0AAV7MLI6</accession>
<proteinExistence type="predicted"/>
<feature type="region of interest" description="Disordered" evidence="1">
    <location>
        <begin position="1"/>
        <end position="53"/>
    </location>
</feature>
<evidence type="ECO:0000313" key="3">
    <source>
        <dbReference type="Proteomes" id="UP001066276"/>
    </source>
</evidence>
<evidence type="ECO:0000256" key="1">
    <source>
        <dbReference type="SAM" id="MobiDB-lite"/>
    </source>
</evidence>
<dbReference type="AlphaFoldDB" id="A0AAV7MLI6"/>
<feature type="compositionally biased region" description="Pro residues" evidence="1">
    <location>
        <begin position="1"/>
        <end position="10"/>
    </location>
</feature>
<feature type="compositionally biased region" description="Polar residues" evidence="1">
    <location>
        <begin position="31"/>
        <end position="48"/>
    </location>
</feature>
<sequence>MKPRRVPPTAPRTRAGLQQTHHSLSPHRRSNAVQATPVRSSTDQQQPWTAGMERIGMSGACRTHTRKDRTLVDNLLRRALTPRLHTQVTLIITLRPILRHWL</sequence>